<sequence length="140" mass="14814">MTKHRMRLAVAGVLTTAALTATLGLSGTANAATAGSSVNGSVRPMSSYAMGVDYVDAGYSGSSNTATTGDANFCRDGQSWYWNSMPGGWNDVVSSLRVYGNCWTTIYEDINEGGAQATFTSDSSYVGNAMNDRTSSQRWF</sequence>
<evidence type="ECO:0008006" key="4">
    <source>
        <dbReference type="Google" id="ProtNLM"/>
    </source>
</evidence>
<dbReference type="SUPFAM" id="SSF49695">
    <property type="entry name" value="gamma-Crystallin-like"/>
    <property type="match status" value="1"/>
</dbReference>
<evidence type="ECO:0000313" key="3">
    <source>
        <dbReference type="Proteomes" id="UP001499854"/>
    </source>
</evidence>
<proteinExistence type="predicted"/>
<protein>
    <recommendedName>
        <fullName evidence="4">Peptidase inhibitor family I36</fullName>
    </recommendedName>
</protein>
<organism evidence="2 3">
    <name type="scientific">Catenulispora subtropica</name>
    <dbReference type="NCBI Taxonomy" id="450798"/>
    <lineage>
        <taxon>Bacteria</taxon>
        <taxon>Bacillati</taxon>
        <taxon>Actinomycetota</taxon>
        <taxon>Actinomycetes</taxon>
        <taxon>Catenulisporales</taxon>
        <taxon>Catenulisporaceae</taxon>
        <taxon>Catenulispora</taxon>
    </lineage>
</organism>
<dbReference type="Gene3D" id="2.60.20.10">
    <property type="entry name" value="Crystallins"/>
    <property type="match status" value="1"/>
</dbReference>
<comment type="caution">
    <text evidence="2">The sequence shown here is derived from an EMBL/GenBank/DDBJ whole genome shotgun (WGS) entry which is preliminary data.</text>
</comment>
<keyword evidence="3" id="KW-1185">Reference proteome</keyword>
<dbReference type="RefSeq" id="WP_344659610.1">
    <property type="nucleotide sequence ID" value="NZ_BAAAQM010000030.1"/>
</dbReference>
<dbReference type="InterPro" id="IPR011024">
    <property type="entry name" value="G_crystallin-like"/>
</dbReference>
<feature type="signal peptide" evidence="1">
    <location>
        <begin position="1"/>
        <end position="31"/>
    </location>
</feature>
<reference evidence="3" key="1">
    <citation type="journal article" date="2019" name="Int. J. Syst. Evol. Microbiol.">
        <title>The Global Catalogue of Microorganisms (GCM) 10K type strain sequencing project: providing services to taxonomists for standard genome sequencing and annotation.</title>
        <authorList>
            <consortium name="The Broad Institute Genomics Platform"/>
            <consortium name="The Broad Institute Genome Sequencing Center for Infectious Disease"/>
            <person name="Wu L."/>
            <person name="Ma J."/>
        </authorList>
    </citation>
    <scope>NUCLEOTIDE SEQUENCE [LARGE SCALE GENOMIC DNA]</scope>
    <source>
        <strain evidence="3">JCM 16013</strain>
    </source>
</reference>
<dbReference type="Proteomes" id="UP001499854">
    <property type="component" value="Unassembled WGS sequence"/>
</dbReference>
<evidence type="ECO:0000313" key="2">
    <source>
        <dbReference type="EMBL" id="GAA1982964.1"/>
    </source>
</evidence>
<gene>
    <name evidence="2" type="ORF">GCM10009838_50730</name>
</gene>
<evidence type="ECO:0000256" key="1">
    <source>
        <dbReference type="SAM" id="SignalP"/>
    </source>
</evidence>
<dbReference type="EMBL" id="BAAAQM010000030">
    <property type="protein sequence ID" value="GAA1982964.1"/>
    <property type="molecule type" value="Genomic_DNA"/>
</dbReference>
<feature type="chain" id="PRO_5046454469" description="Peptidase inhibitor family I36" evidence="1">
    <location>
        <begin position="32"/>
        <end position="140"/>
    </location>
</feature>
<accession>A0ABP5DPR6</accession>
<keyword evidence="1" id="KW-0732">Signal</keyword>
<name>A0ABP5DPR6_9ACTN</name>